<accession>A0ABD0V8H9</accession>
<organism evidence="1 2">
    <name type="scientific">Dendrobium thyrsiflorum</name>
    <name type="common">Pinecone-like raceme dendrobium</name>
    <name type="synonym">Orchid</name>
    <dbReference type="NCBI Taxonomy" id="117978"/>
    <lineage>
        <taxon>Eukaryota</taxon>
        <taxon>Viridiplantae</taxon>
        <taxon>Streptophyta</taxon>
        <taxon>Embryophyta</taxon>
        <taxon>Tracheophyta</taxon>
        <taxon>Spermatophyta</taxon>
        <taxon>Magnoliopsida</taxon>
        <taxon>Liliopsida</taxon>
        <taxon>Asparagales</taxon>
        <taxon>Orchidaceae</taxon>
        <taxon>Epidendroideae</taxon>
        <taxon>Malaxideae</taxon>
        <taxon>Dendrobiinae</taxon>
        <taxon>Dendrobium</taxon>
    </lineage>
</organism>
<evidence type="ECO:0000313" key="1">
    <source>
        <dbReference type="EMBL" id="KAL0921294.1"/>
    </source>
</evidence>
<keyword evidence="2" id="KW-1185">Reference proteome</keyword>
<reference evidence="1 2" key="1">
    <citation type="journal article" date="2024" name="Plant Biotechnol. J.">
        <title>Dendrobium thyrsiflorum genome and its molecular insights into genes involved in important horticultural traits.</title>
        <authorList>
            <person name="Chen B."/>
            <person name="Wang J.Y."/>
            <person name="Zheng P.J."/>
            <person name="Li K.L."/>
            <person name="Liang Y.M."/>
            <person name="Chen X.F."/>
            <person name="Zhang C."/>
            <person name="Zhao X."/>
            <person name="He X."/>
            <person name="Zhang G.Q."/>
            <person name="Liu Z.J."/>
            <person name="Xu Q."/>
        </authorList>
    </citation>
    <scope>NUCLEOTIDE SEQUENCE [LARGE SCALE GENOMIC DNA]</scope>
    <source>
        <strain evidence="1">GZMU011</strain>
    </source>
</reference>
<proteinExistence type="predicted"/>
<sequence length="177" mass="20419">MIRPSPMSTDLQAEPPYTDKVISLEQSYQLDPSDVNFRSLHEAKSSLFKLQEQEEIYWKQKAASKHLIDGDKNTKYYHALVKKNRAKNFIQKICISKGIYTEDAGEISKSVVDHFTNIFNKSFEPSAIEHFDIIPQIINLEDNIALSIPPFMEEVKQTVFSRNIDSIAVKSQYKMMN</sequence>
<name>A0ABD0V8H9_DENTH</name>
<dbReference type="AlphaFoldDB" id="A0ABD0V8H9"/>
<dbReference type="Proteomes" id="UP001552299">
    <property type="component" value="Unassembled WGS sequence"/>
</dbReference>
<evidence type="ECO:0000313" key="2">
    <source>
        <dbReference type="Proteomes" id="UP001552299"/>
    </source>
</evidence>
<dbReference type="EMBL" id="JANQDX010000007">
    <property type="protein sequence ID" value="KAL0921294.1"/>
    <property type="molecule type" value="Genomic_DNA"/>
</dbReference>
<gene>
    <name evidence="1" type="ORF">M5K25_008353</name>
</gene>
<comment type="caution">
    <text evidence="1">The sequence shown here is derived from an EMBL/GenBank/DDBJ whole genome shotgun (WGS) entry which is preliminary data.</text>
</comment>
<protein>
    <submittedName>
        <fullName evidence="1">Uncharacterized protein</fullName>
    </submittedName>
</protein>